<gene>
    <name evidence="6" type="ORF">BWK73_47460</name>
</gene>
<feature type="non-terminal residue" evidence="6">
    <location>
        <position position="36"/>
    </location>
</feature>
<feature type="domain" description="Starch synthase catalytic" evidence="5">
    <location>
        <begin position="2"/>
        <end position="36"/>
    </location>
</feature>
<keyword evidence="4" id="KW-0808">Transferase</keyword>
<dbReference type="InterPro" id="IPR013534">
    <property type="entry name" value="Starch_synth_cat_dom"/>
</dbReference>
<protein>
    <recommendedName>
        <fullName evidence="2">starch synthase</fullName>
        <ecNumber evidence="2">2.4.1.21</ecNumber>
    </recommendedName>
</protein>
<organism evidence="6 7">
    <name type="scientific">Thiothrix lacustris</name>
    <dbReference type="NCBI Taxonomy" id="525917"/>
    <lineage>
        <taxon>Bacteria</taxon>
        <taxon>Pseudomonadati</taxon>
        <taxon>Pseudomonadota</taxon>
        <taxon>Gammaproteobacteria</taxon>
        <taxon>Thiotrichales</taxon>
        <taxon>Thiotrichaceae</taxon>
        <taxon>Thiothrix</taxon>
    </lineage>
</organism>
<sequence>MKLLFVTSEAYPLVKTGGLGDVAYSLPVALQRADVD</sequence>
<name>A0A1Y1Q9T6_9GAMM</name>
<evidence type="ECO:0000256" key="4">
    <source>
        <dbReference type="ARBA" id="ARBA00022679"/>
    </source>
</evidence>
<comment type="catalytic activity">
    <reaction evidence="1">
        <text>[(1-&gt;4)-alpha-D-glucosyl](n) + ADP-alpha-D-glucose = [(1-&gt;4)-alpha-D-glucosyl](n+1) + ADP + H(+)</text>
        <dbReference type="Rhea" id="RHEA:18189"/>
        <dbReference type="Rhea" id="RHEA-COMP:9584"/>
        <dbReference type="Rhea" id="RHEA-COMP:9587"/>
        <dbReference type="ChEBI" id="CHEBI:15378"/>
        <dbReference type="ChEBI" id="CHEBI:15444"/>
        <dbReference type="ChEBI" id="CHEBI:57498"/>
        <dbReference type="ChEBI" id="CHEBI:456216"/>
        <dbReference type="EC" id="2.4.1.21"/>
    </reaction>
</comment>
<evidence type="ECO:0000256" key="2">
    <source>
        <dbReference type="ARBA" id="ARBA00012588"/>
    </source>
</evidence>
<proteinExistence type="predicted"/>
<reference evidence="6 7" key="1">
    <citation type="submission" date="2017-01" db="EMBL/GenBank/DDBJ databases">
        <title>Novel large sulfur bacteria in the metagenomes of groundwater-fed chemosynthetic microbial mats in the Lake Huron basin.</title>
        <authorList>
            <person name="Sharrar A.M."/>
            <person name="Flood B.E."/>
            <person name="Bailey J.V."/>
            <person name="Jones D.S."/>
            <person name="Biddanda B."/>
            <person name="Ruberg S.A."/>
            <person name="Marcus D.N."/>
            <person name="Dick G.J."/>
        </authorList>
    </citation>
    <scope>NUCLEOTIDE SEQUENCE [LARGE SCALE GENOMIC DNA]</scope>
    <source>
        <strain evidence="6">A8</strain>
    </source>
</reference>
<keyword evidence="3" id="KW-0328">Glycosyltransferase</keyword>
<evidence type="ECO:0000313" key="6">
    <source>
        <dbReference type="EMBL" id="OQX00954.1"/>
    </source>
</evidence>
<dbReference type="EMBL" id="MTEJ01000613">
    <property type="protein sequence ID" value="OQX00954.1"/>
    <property type="molecule type" value="Genomic_DNA"/>
</dbReference>
<evidence type="ECO:0000256" key="1">
    <source>
        <dbReference type="ARBA" id="ARBA00001478"/>
    </source>
</evidence>
<evidence type="ECO:0000256" key="3">
    <source>
        <dbReference type="ARBA" id="ARBA00022676"/>
    </source>
</evidence>
<dbReference type="EC" id="2.4.1.21" evidence="2"/>
<dbReference type="Pfam" id="PF08323">
    <property type="entry name" value="Glyco_transf_5"/>
    <property type="match status" value="1"/>
</dbReference>
<dbReference type="Gene3D" id="3.40.50.2000">
    <property type="entry name" value="Glycogen Phosphorylase B"/>
    <property type="match status" value="1"/>
</dbReference>
<dbReference type="AlphaFoldDB" id="A0A1Y1Q9T6"/>
<dbReference type="Proteomes" id="UP000192491">
    <property type="component" value="Unassembled WGS sequence"/>
</dbReference>
<evidence type="ECO:0000259" key="5">
    <source>
        <dbReference type="Pfam" id="PF08323"/>
    </source>
</evidence>
<evidence type="ECO:0000313" key="7">
    <source>
        <dbReference type="Proteomes" id="UP000192491"/>
    </source>
</evidence>
<comment type="caution">
    <text evidence="6">The sequence shown here is derived from an EMBL/GenBank/DDBJ whole genome shotgun (WGS) entry which is preliminary data.</text>
</comment>
<dbReference type="SUPFAM" id="SSF53756">
    <property type="entry name" value="UDP-Glycosyltransferase/glycogen phosphorylase"/>
    <property type="match status" value="1"/>
</dbReference>
<accession>A0A1Y1Q9T6</accession>
<dbReference type="GO" id="GO:0009011">
    <property type="term" value="F:alpha-1,4-glucan glucosyltransferase (ADP-glucose donor) activity"/>
    <property type="evidence" value="ECO:0007669"/>
    <property type="project" value="UniProtKB-EC"/>
</dbReference>